<sequence>MMDDFLSELSSHTPQSLRRQVFSGRYNTSVGRGVLWRVYLQFDSLKLSDWKKDLETQRQRYDSFLSEFVNPSNCGGDRKMTFVDPLNNDIDDTDANDSETLEEIRKDVTRTFPEVDFFQQTHVQQSMTRILFVYAKLNPHLKYRQGMHELLGPLIYVLTMDGEVCGATEALSNVCSLQYIEHDSFALFEILMTNAASWYSTDTPSQIVLKSRLIQQKILRQSDPALTAKLEQHSIEPQIWGLRWIRLLFSREFDFPSVLELWDALFAASPKLDLVDYVCAVLLLRIREKIITCTDDTDILTCLFHYPTFAEEKMWSFVSNAVYLRNHVNREGGRYVSDQYSHLWREDNPLSESDTSRNGPSKLEDVFSTLSRNWGVDKIYNEVVRAANDVNTMGLRNTTQARLNDVIEGYVRQRTDGVSRDLERLSDLFDNTQDVHTQEYRDAVAELRALSKRLAIRDGVEMSDRPDKERHETPTVDPKQVSTTPHDPVVAGSRESHFETSSRSASDTPTRKSLAQSQFSWMLGDESPIGKVELEDTKFGPIPGSSSNKPVTSVSAKKKEVKKNVFELEERAVDGPL</sequence>
<dbReference type="PANTHER" id="PTHR22957:SF337">
    <property type="entry name" value="TBC1 DOMAIN FAMILY MEMBER 5"/>
    <property type="match status" value="1"/>
</dbReference>
<name>A0A1D8NCB9_YARLL</name>
<evidence type="ECO:0000259" key="3">
    <source>
        <dbReference type="PROSITE" id="PS50086"/>
    </source>
</evidence>
<dbReference type="PANTHER" id="PTHR22957">
    <property type="entry name" value="TBC1 DOMAIN FAMILY MEMBER GTPASE-ACTIVATING PROTEIN"/>
    <property type="match status" value="1"/>
</dbReference>
<evidence type="ECO:0000313" key="5">
    <source>
        <dbReference type="Proteomes" id="UP000182444"/>
    </source>
</evidence>
<feature type="domain" description="Rab-GAP TBC" evidence="3">
    <location>
        <begin position="26"/>
        <end position="269"/>
    </location>
</feature>
<dbReference type="PROSITE" id="PS50086">
    <property type="entry name" value="TBC_RABGAP"/>
    <property type="match status" value="1"/>
</dbReference>
<dbReference type="GeneID" id="2909641"/>
<dbReference type="SUPFAM" id="SSF47923">
    <property type="entry name" value="Ypt/Rab-GAP domain of gyp1p"/>
    <property type="match status" value="2"/>
</dbReference>
<reference evidence="4 5" key="1">
    <citation type="journal article" date="2016" name="PLoS ONE">
        <title>Sequence Assembly of Yarrowia lipolytica Strain W29/CLIB89 Shows Transposable Element Diversity.</title>
        <authorList>
            <person name="Magnan C."/>
            <person name="Yu J."/>
            <person name="Chang I."/>
            <person name="Jahn E."/>
            <person name="Kanomata Y."/>
            <person name="Wu J."/>
            <person name="Zeller M."/>
            <person name="Oakes M."/>
            <person name="Baldi P."/>
            <person name="Sandmeyer S."/>
        </authorList>
    </citation>
    <scope>NUCLEOTIDE SEQUENCE [LARGE SCALE GENOMIC DNA]</scope>
    <source>
        <strain evidence="5">CLIB89(W29)</strain>
    </source>
</reference>
<dbReference type="VEuPathDB" id="FungiDB:YALI0_C22968g"/>
<accession>A0A1D8NCB9</accession>
<dbReference type="eggNOG" id="KOG1091">
    <property type="taxonomic scope" value="Eukaryota"/>
</dbReference>
<dbReference type="EMBL" id="CP017555">
    <property type="protein sequence ID" value="AOW03284.1"/>
    <property type="molecule type" value="Genomic_DNA"/>
</dbReference>
<feature type="region of interest" description="Disordered" evidence="2">
    <location>
        <begin position="535"/>
        <end position="558"/>
    </location>
</feature>
<dbReference type="RefSeq" id="XP_502160.4">
    <property type="nucleotide sequence ID" value="XM_502160.4"/>
</dbReference>
<protein>
    <recommendedName>
        <fullName evidence="3">Rab-GAP TBC domain-containing protein</fullName>
    </recommendedName>
</protein>
<evidence type="ECO:0000256" key="1">
    <source>
        <dbReference type="ARBA" id="ARBA00022468"/>
    </source>
</evidence>
<dbReference type="FunFam" id="1.10.472.80:FF:000038">
    <property type="entry name" value="TBC1 domain family member 5"/>
    <property type="match status" value="1"/>
</dbReference>
<gene>
    <name evidence="4" type="ORF">YALI1_C31759g</name>
</gene>
<feature type="compositionally biased region" description="Basic and acidic residues" evidence="2">
    <location>
        <begin position="458"/>
        <end position="474"/>
    </location>
</feature>
<keyword evidence="1" id="KW-0343">GTPase activation</keyword>
<feature type="region of interest" description="Disordered" evidence="2">
    <location>
        <begin position="458"/>
        <end position="517"/>
    </location>
</feature>
<dbReference type="FunFam" id="1.10.8.270:FF:000075">
    <property type="entry name" value="RaB GAP related"/>
    <property type="match status" value="1"/>
</dbReference>
<dbReference type="Gene3D" id="1.10.472.80">
    <property type="entry name" value="Ypt/Rab-GAP domain of gyp1p, domain 3"/>
    <property type="match status" value="1"/>
</dbReference>
<dbReference type="Gene3D" id="1.10.8.270">
    <property type="entry name" value="putative rabgap domain of human tbc1 domain family member 14 like domains"/>
    <property type="match status" value="1"/>
</dbReference>
<dbReference type="SMART" id="SM00164">
    <property type="entry name" value="TBC"/>
    <property type="match status" value="1"/>
</dbReference>
<dbReference type="AlphaFoldDB" id="A0A1D8NCB9"/>
<feature type="compositionally biased region" description="Polar residues" evidence="2">
    <location>
        <begin position="501"/>
        <end position="517"/>
    </location>
</feature>
<dbReference type="GO" id="GO:0005096">
    <property type="term" value="F:GTPase activator activity"/>
    <property type="evidence" value="ECO:0007669"/>
    <property type="project" value="UniProtKB-KW"/>
</dbReference>
<dbReference type="InterPro" id="IPR000195">
    <property type="entry name" value="Rab-GAP-TBC_dom"/>
</dbReference>
<feature type="compositionally biased region" description="Polar residues" evidence="2">
    <location>
        <begin position="544"/>
        <end position="555"/>
    </location>
</feature>
<dbReference type="Proteomes" id="UP000182444">
    <property type="component" value="Chromosome 1C"/>
</dbReference>
<dbReference type="Pfam" id="PF00566">
    <property type="entry name" value="RabGAP-TBC"/>
    <property type="match status" value="1"/>
</dbReference>
<evidence type="ECO:0000256" key="2">
    <source>
        <dbReference type="SAM" id="MobiDB-lite"/>
    </source>
</evidence>
<dbReference type="VEuPathDB" id="FungiDB:YALI1_C31759g"/>
<proteinExistence type="predicted"/>
<evidence type="ECO:0000313" key="4">
    <source>
        <dbReference type="EMBL" id="AOW03284.1"/>
    </source>
</evidence>
<organism evidence="4 5">
    <name type="scientific">Yarrowia lipolytica</name>
    <name type="common">Candida lipolytica</name>
    <dbReference type="NCBI Taxonomy" id="4952"/>
    <lineage>
        <taxon>Eukaryota</taxon>
        <taxon>Fungi</taxon>
        <taxon>Dikarya</taxon>
        <taxon>Ascomycota</taxon>
        <taxon>Saccharomycotina</taxon>
        <taxon>Dipodascomycetes</taxon>
        <taxon>Dipodascales</taxon>
        <taxon>Dipodascales incertae sedis</taxon>
        <taxon>Yarrowia</taxon>
    </lineage>
</organism>
<dbReference type="InterPro" id="IPR035969">
    <property type="entry name" value="Rab-GAP_TBC_sf"/>
</dbReference>
<dbReference type="KEGG" id="yli:2909641"/>